<dbReference type="Pfam" id="PF12697">
    <property type="entry name" value="Abhydrolase_6"/>
    <property type="match status" value="1"/>
</dbReference>
<feature type="domain" description="AB hydrolase-1" evidence="1">
    <location>
        <begin position="24"/>
        <end position="256"/>
    </location>
</feature>
<accession>A0ABY2U6P4</accession>
<dbReference type="Proteomes" id="UP000304941">
    <property type="component" value="Unassembled WGS sequence"/>
</dbReference>
<name>A0ABY2U6P4_9PSED</name>
<gene>
    <name evidence="2" type="ORF">FEM54_13970</name>
</gene>
<dbReference type="PANTHER" id="PTHR43798">
    <property type="entry name" value="MONOACYLGLYCEROL LIPASE"/>
    <property type="match status" value="1"/>
</dbReference>
<proteinExistence type="predicted"/>
<keyword evidence="2" id="KW-0378">Hydrolase</keyword>
<dbReference type="Gene3D" id="3.40.50.1820">
    <property type="entry name" value="alpha/beta hydrolase"/>
    <property type="match status" value="1"/>
</dbReference>
<dbReference type="RefSeq" id="WP_138451455.1">
    <property type="nucleotide sequence ID" value="NZ_VBVZ01000178.1"/>
</dbReference>
<dbReference type="InterPro" id="IPR050266">
    <property type="entry name" value="AB_hydrolase_sf"/>
</dbReference>
<evidence type="ECO:0000313" key="3">
    <source>
        <dbReference type="Proteomes" id="UP000304941"/>
    </source>
</evidence>
<evidence type="ECO:0000313" key="2">
    <source>
        <dbReference type="EMBL" id="TLG91251.1"/>
    </source>
</evidence>
<protein>
    <submittedName>
        <fullName evidence="2">Alpha/beta hydrolase</fullName>
    </submittedName>
</protein>
<dbReference type="SUPFAM" id="SSF53474">
    <property type="entry name" value="alpha/beta-Hydrolases"/>
    <property type="match status" value="1"/>
</dbReference>
<comment type="caution">
    <text evidence="2">The sequence shown here is derived from an EMBL/GenBank/DDBJ whole genome shotgun (WGS) entry which is preliminary data.</text>
</comment>
<sequence length="263" mass="30758">MKSVYVNDTVMTYSESGDTSAPTLILISGWAQDHRLFKRVAPLLSKNFHVICPDWRGHDPEQIVNRDFTSYDLVLDLQAFIEEKKIESFHLVSTSHGCWVNIDVCERLGAEKLEKTIVIDWLMQPHPDFLNQLSIGQDLENFASSRQSFFDEWAMSTDNVDILNHLQNEMPWFHDDMWIRACREIEKNYLKWESPLQRMQALAEKPQICHIYSQPLLSGYHELQQRFAADHSWFHPHHIPGKTHFPTLENPQAVVTAIQDFLR</sequence>
<dbReference type="EMBL" id="VBVZ01000178">
    <property type="protein sequence ID" value="TLG91251.1"/>
    <property type="molecule type" value="Genomic_DNA"/>
</dbReference>
<evidence type="ECO:0000259" key="1">
    <source>
        <dbReference type="Pfam" id="PF12697"/>
    </source>
</evidence>
<keyword evidence="3" id="KW-1185">Reference proteome</keyword>
<reference evidence="2 3" key="1">
    <citation type="submission" date="2019-05" db="EMBL/GenBank/DDBJ databases">
        <title>Pseudomonas edaphica sp. nov., isolated from rhizospheric soil of Cistus ladanifer L. in Spain.</title>
        <authorList>
            <person name="Peix A."/>
        </authorList>
    </citation>
    <scope>NUCLEOTIDE SEQUENCE [LARGE SCALE GENOMIC DNA]</scope>
    <source>
        <strain evidence="2 3">RD25</strain>
    </source>
</reference>
<dbReference type="InterPro" id="IPR000073">
    <property type="entry name" value="AB_hydrolase_1"/>
</dbReference>
<dbReference type="Gene3D" id="1.10.210.20">
    <property type="match status" value="1"/>
</dbReference>
<organism evidence="2 3">
    <name type="scientific">Pseudomonas edaphica</name>
    <dbReference type="NCBI Taxonomy" id="2006980"/>
    <lineage>
        <taxon>Bacteria</taxon>
        <taxon>Pseudomonadati</taxon>
        <taxon>Pseudomonadota</taxon>
        <taxon>Gammaproteobacteria</taxon>
        <taxon>Pseudomonadales</taxon>
        <taxon>Pseudomonadaceae</taxon>
        <taxon>Pseudomonas</taxon>
    </lineage>
</organism>
<dbReference type="InterPro" id="IPR029058">
    <property type="entry name" value="AB_hydrolase_fold"/>
</dbReference>
<dbReference type="GO" id="GO:0016787">
    <property type="term" value="F:hydrolase activity"/>
    <property type="evidence" value="ECO:0007669"/>
    <property type="project" value="UniProtKB-KW"/>
</dbReference>